<protein>
    <submittedName>
        <fullName evidence="1">Uncharacterized protein</fullName>
    </submittedName>
</protein>
<dbReference type="EMBL" id="BAAAZE010000005">
    <property type="protein sequence ID" value="GAA4015432.1"/>
    <property type="molecule type" value="Genomic_DNA"/>
</dbReference>
<dbReference type="Proteomes" id="UP001501353">
    <property type="component" value="Unassembled WGS sequence"/>
</dbReference>
<accession>A0ABP7SRA8</accession>
<organism evidence="1 2">
    <name type="scientific">Actimicrobium antarcticum</name>
    <dbReference type="NCBI Taxonomy" id="1051899"/>
    <lineage>
        <taxon>Bacteria</taxon>
        <taxon>Pseudomonadati</taxon>
        <taxon>Pseudomonadota</taxon>
        <taxon>Betaproteobacteria</taxon>
        <taxon>Burkholderiales</taxon>
        <taxon>Oxalobacteraceae</taxon>
        <taxon>Actimicrobium</taxon>
    </lineage>
</organism>
<evidence type="ECO:0000313" key="1">
    <source>
        <dbReference type="EMBL" id="GAA4015432.1"/>
    </source>
</evidence>
<name>A0ABP7SRA8_9BURK</name>
<gene>
    <name evidence="1" type="ORF">GCM10022212_07830</name>
</gene>
<keyword evidence="2" id="KW-1185">Reference proteome</keyword>
<comment type="caution">
    <text evidence="1">The sequence shown here is derived from an EMBL/GenBank/DDBJ whole genome shotgun (WGS) entry which is preliminary data.</text>
</comment>
<evidence type="ECO:0000313" key="2">
    <source>
        <dbReference type="Proteomes" id="UP001501353"/>
    </source>
</evidence>
<reference evidence="2" key="1">
    <citation type="journal article" date="2019" name="Int. J. Syst. Evol. Microbiol.">
        <title>The Global Catalogue of Microorganisms (GCM) 10K type strain sequencing project: providing services to taxonomists for standard genome sequencing and annotation.</title>
        <authorList>
            <consortium name="The Broad Institute Genomics Platform"/>
            <consortium name="The Broad Institute Genome Sequencing Center for Infectious Disease"/>
            <person name="Wu L."/>
            <person name="Ma J."/>
        </authorList>
    </citation>
    <scope>NUCLEOTIDE SEQUENCE [LARGE SCALE GENOMIC DNA]</scope>
    <source>
        <strain evidence="2">JCM 16673</strain>
    </source>
</reference>
<sequence length="57" mass="6772">MERLINGEMNVFWLKVCLTPRPVELRFTAQHNDFIEQSAGTNLKKFRMGRSRDDTWS</sequence>
<proteinExistence type="predicted"/>